<sequence length="85" mass="10108">MCETRKGQGDQACPPQPGLEPSDFHLFGPLKKHVAGRHFRTDAEVQEPVIKWLRDLDPDFFYVGFDRLAYRWHKYFNNHDDYVEK</sequence>
<reference evidence="1 2" key="1">
    <citation type="journal article" date="2019" name="Sci. Rep.">
        <title>Orb-weaving spider Araneus ventricosus genome elucidates the spidroin gene catalogue.</title>
        <authorList>
            <person name="Kono N."/>
            <person name="Nakamura H."/>
            <person name="Ohtoshi R."/>
            <person name="Moran D.A.P."/>
            <person name="Shinohara A."/>
            <person name="Yoshida Y."/>
            <person name="Fujiwara M."/>
            <person name="Mori M."/>
            <person name="Tomita M."/>
            <person name="Arakawa K."/>
        </authorList>
    </citation>
    <scope>NUCLEOTIDE SEQUENCE [LARGE SCALE GENOMIC DNA]</scope>
</reference>
<name>A0A4Y2CGE3_ARAVE</name>
<organism evidence="1 2">
    <name type="scientific">Araneus ventricosus</name>
    <name type="common">Orbweaver spider</name>
    <name type="synonym">Epeira ventricosa</name>
    <dbReference type="NCBI Taxonomy" id="182803"/>
    <lineage>
        <taxon>Eukaryota</taxon>
        <taxon>Metazoa</taxon>
        <taxon>Ecdysozoa</taxon>
        <taxon>Arthropoda</taxon>
        <taxon>Chelicerata</taxon>
        <taxon>Arachnida</taxon>
        <taxon>Araneae</taxon>
        <taxon>Araneomorphae</taxon>
        <taxon>Entelegynae</taxon>
        <taxon>Araneoidea</taxon>
        <taxon>Araneidae</taxon>
        <taxon>Araneus</taxon>
    </lineage>
</organism>
<gene>
    <name evidence="1" type="ORF">AVEN_256920_1</name>
</gene>
<accession>A0A4Y2CGE3</accession>
<dbReference type="OrthoDB" id="6432034at2759"/>
<protein>
    <submittedName>
        <fullName evidence="1">Uncharacterized protein</fullName>
    </submittedName>
</protein>
<dbReference type="Gene3D" id="3.30.420.10">
    <property type="entry name" value="Ribonuclease H-like superfamily/Ribonuclease H"/>
    <property type="match status" value="1"/>
</dbReference>
<dbReference type="EMBL" id="BGPR01000190">
    <property type="protein sequence ID" value="GBM03380.1"/>
    <property type="molecule type" value="Genomic_DNA"/>
</dbReference>
<dbReference type="Proteomes" id="UP000499080">
    <property type="component" value="Unassembled WGS sequence"/>
</dbReference>
<proteinExistence type="predicted"/>
<dbReference type="GO" id="GO:0003676">
    <property type="term" value="F:nucleic acid binding"/>
    <property type="evidence" value="ECO:0007669"/>
    <property type="project" value="InterPro"/>
</dbReference>
<dbReference type="InterPro" id="IPR036397">
    <property type="entry name" value="RNaseH_sf"/>
</dbReference>
<comment type="caution">
    <text evidence="1">The sequence shown here is derived from an EMBL/GenBank/DDBJ whole genome shotgun (WGS) entry which is preliminary data.</text>
</comment>
<evidence type="ECO:0000313" key="1">
    <source>
        <dbReference type="EMBL" id="GBM03380.1"/>
    </source>
</evidence>
<keyword evidence="2" id="KW-1185">Reference proteome</keyword>
<dbReference type="AlphaFoldDB" id="A0A4Y2CGE3"/>
<evidence type="ECO:0000313" key="2">
    <source>
        <dbReference type="Proteomes" id="UP000499080"/>
    </source>
</evidence>